<dbReference type="GO" id="GO:0005524">
    <property type="term" value="F:ATP binding"/>
    <property type="evidence" value="ECO:0007669"/>
    <property type="project" value="UniProtKB-KW"/>
</dbReference>
<evidence type="ECO:0000256" key="8">
    <source>
        <dbReference type="ARBA" id="ARBA00023212"/>
    </source>
</evidence>
<keyword evidence="7" id="KW-0009">Actin-binding</keyword>
<dbReference type="InterPro" id="IPR004001">
    <property type="entry name" value="Actin_CS"/>
</dbReference>
<accession>A0A0A7M5R0</accession>
<dbReference type="GO" id="GO:0003779">
    <property type="term" value="F:actin binding"/>
    <property type="evidence" value="ECO:0007669"/>
    <property type="project" value="UniProtKB-KW"/>
</dbReference>
<comment type="subcellular location">
    <subcellularLocation>
        <location evidence="1">Cytoplasm</location>
        <location evidence="1">Cytoskeleton</location>
    </subcellularLocation>
</comment>
<dbReference type="InterPro" id="IPR004000">
    <property type="entry name" value="Actin"/>
</dbReference>
<keyword evidence="4" id="KW-0963">Cytoplasm</keyword>
<evidence type="ECO:0000313" key="9">
    <source>
        <dbReference type="EMBL" id="AIZ74321.1"/>
    </source>
</evidence>
<dbReference type="AlphaFoldDB" id="A0A0A7M5R0"/>
<dbReference type="GO" id="GO:0007015">
    <property type="term" value="P:actin filament organization"/>
    <property type="evidence" value="ECO:0007669"/>
    <property type="project" value="UniProtKB-ARBA"/>
</dbReference>
<reference evidence="9" key="1">
    <citation type="submission" date="2014-09" db="EMBL/GenBank/DDBJ databases">
        <authorList>
            <person name="Chen H."/>
            <person name="Yang Z.Q."/>
        </authorList>
    </citation>
    <scope>NUCLEOTIDE SEQUENCE</scope>
</reference>
<organism evidence="9">
    <name type="scientific">Pinus massoniana</name>
    <name type="common">Chinese red pine</name>
    <dbReference type="NCBI Taxonomy" id="88730"/>
    <lineage>
        <taxon>Eukaryota</taxon>
        <taxon>Viridiplantae</taxon>
        <taxon>Streptophyta</taxon>
        <taxon>Embryophyta</taxon>
        <taxon>Tracheophyta</taxon>
        <taxon>Spermatophyta</taxon>
        <taxon>Pinopsida</taxon>
        <taxon>Pinidae</taxon>
        <taxon>Conifers I</taxon>
        <taxon>Pinales</taxon>
        <taxon>Pinaceae</taxon>
        <taxon>Pinus</taxon>
        <taxon>Pinus subgen. Pinus</taxon>
    </lineage>
</organism>
<keyword evidence="8" id="KW-0206">Cytoskeleton</keyword>
<dbReference type="CDD" id="cd10220">
    <property type="entry name" value="ASKHA_NBD_Arp2"/>
    <property type="match status" value="1"/>
</dbReference>
<evidence type="ECO:0000256" key="7">
    <source>
        <dbReference type="ARBA" id="ARBA00023203"/>
    </source>
</evidence>
<dbReference type="FunFam" id="3.30.420.40:FF:000148">
    <property type="entry name" value="Actin, alpha skeletal muscle"/>
    <property type="match status" value="1"/>
</dbReference>
<dbReference type="Gene3D" id="3.90.640.10">
    <property type="entry name" value="Actin, Chain A, domain 4"/>
    <property type="match status" value="1"/>
</dbReference>
<dbReference type="PRINTS" id="PR00190">
    <property type="entry name" value="ACTIN"/>
</dbReference>
<proteinExistence type="evidence at transcript level"/>
<dbReference type="EMBL" id="KM496525">
    <property type="protein sequence ID" value="AIZ74321.1"/>
    <property type="molecule type" value="mRNA"/>
</dbReference>
<comment type="similarity">
    <text evidence="2">Belongs to the actin family. ARP2 subfamily.</text>
</comment>
<dbReference type="SMART" id="SM00268">
    <property type="entry name" value="ACTIN"/>
    <property type="match status" value="1"/>
</dbReference>
<dbReference type="PROSITE" id="PS00432">
    <property type="entry name" value="ACTINS_2"/>
    <property type="match status" value="1"/>
</dbReference>
<dbReference type="SUPFAM" id="SSF53067">
    <property type="entry name" value="Actin-like ATPase domain"/>
    <property type="match status" value="2"/>
</dbReference>
<dbReference type="Gene3D" id="3.30.420.40">
    <property type="match status" value="2"/>
</dbReference>
<keyword evidence="5" id="KW-0547">Nucleotide-binding</keyword>
<gene>
    <name evidence="9" type="primary">act2</name>
</gene>
<dbReference type="Pfam" id="PF00022">
    <property type="entry name" value="Actin"/>
    <property type="match status" value="1"/>
</dbReference>
<dbReference type="PANTHER" id="PTHR11937">
    <property type="entry name" value="ACTIN"/>
    <property type="match status" value="1"/>
</dbReference>
<dbReference type="GO" id="GO:0005885">
    <property type="term" value="C:Arp2/3 protein complex"/>
    <property type="evidence" value="ECO:0007669"/>
    <property type="project" value="UniProtKB-ARBA"/>
</dbReference>
<evidence type="ECO:0000256" key="1">
    <source>
        <dbReference type="ARBA" id="ARBA00004245"/>
    </source>
</evidence>
<sequence>MGSTKVIVCDNGTGFVKCGFEGGNFPAATFPCIIGKPVLRFEETLCDQELKDIVVGEDCSRLRNQLEVSYPIKNGIIQDWEGMGHVWDHMLYELLKAEPSECKILLSDPPLNPTRNRQKLVQTMFETYNFSGLSIQINAILTLYAQGLLTGLVVDSGDGVTNIVPVIDGYSFPHATKRVNIAGHHITSYLIELLLRRGYALNRTSDFETAREIKEQLCYISYDFKREIQLGTETTVLVKDYMLPDGRVIRVGTERFQAPEALFNPELIDIEGAGLADLVFQCIQGMDIDHRLVLYQHIVLNGGSTMYPGLPSRLEEEVRLCYLNNVLQGNKQGLKKFRLRIEDPPSRKYMAYLGGSVLAGIMKDEPHFWISRQEYEEEGLRCLQKCGQS</sequence>
<keyword evidence="6" id="KW-0067">ATP-binding</keyword>
<evidence type="ECO:0000256" key="4">
    <source>
        <dbReference type="ARBA" id="ARBA00022490"/>
    </source>
</evidence>
<dbReference type="FunFam" id="3.90.640.10:FF:000005">
    <property type="entry name" value="Actin-related protein 2"/>
    <property type="match status" value="1"/>
</dbReference>
<evidence type="ECO:0000256" key="2">
    <source>
        <dbReference type="ARBA" id="ARBA00010121"/>
    </source>
</evidence>
<protein>
    <recommendedName>
        <fullName evidence="3">Actin-related protein 2</fullName>
    </recommendedName>
</protein>
<evidence type="ECO:0000256" key="6">
    <source>
        <dbReference type="ARBA" id="ARBA00022840"/>
    </source>
</evidence>
<evidence type="ECO:0000256" key="5">
    <source>
        <dbReference type="ARBA" id="ARBA00022741"/>
    </source>
</evidence>
<evidence type="ECO:0000256" key="3">
    <source>
        <dbReference type="ARBA" id="ARBA00021611"/>
    </source>
</evidence>
<dbReference type="InterPro" id="IPR043129">
    <property type="entry name" value="ATPase_NBD"/>
</dbReference>
<name>A0A0A7M5R0_PINMS</name>